<organism evidence="3 4">
    <name type="scientific">Syncephalastrum racemosum</name>
    <name type="common">Filamentous fungus</name>
    <dbReference type="NCBI Taxonomy" id="13706"/>
    <lineage>
        <taxon>Eukaryota</taxon>
        <taxon>Fungi</taxon>
        <taxon>Fungi incertae sedis</taxon>
        <taxon>Mucoromycota</taxon>
        <taxon>Mucoromycotina</taxon>
        <taxon>Mucoromycetes</taxon>
        <taxon>Mucorales</taxon>
        <taxon>Syncephalastraceae</taxon>
        <taxon>Syncephalastrum</taxon>
    </lineage>
</organism>
<gene>
    <name evidence="3" type="ORF">BCR43DRAFT_315177</name>
</gene>
<proteinExistence type="predicted"/>
<feature type="region of interest" description="Disordered" evidence="1">
    <location>
        <begin position="1"/>
        <end position="23"/>
    </location>
</feature>
<name>A0A1X2HB43_SYNRA</name>
<feature type="region of interest" description="Disordered" evidence="1">
    <location>
        <begin position="208"/>
        <end position="307"/>
    </location>
</feature>
<feature type="compositionally biased region" description="Polar residues" evidence="1">
    <location>
        <begin position="1"/>
        <end position="14"/>
    </location>
</feature>
<feature type="compositionally biased region" description="Low complexity" evidence="1">
    <location>
        <begin position="269"/>
        <end position="284"/>
    </location>
</feature>
<dbReference type="Pfam" id="PF15460">
    <property type="entry name" value="SAS4"/>
    <property type="match status" value="1"/>
</dbReference>
<feature type="domain" description="Something about silencing protein 4" evidence="2">
    <location>
        <begin position="110"/>
        <end position="166"/>
    </location>
</feature>
<dbReference type="OMA" id="TETEPHR"/>
<feature type="compositionally biased region" description="Low complexity" evidence="1">
    <location>
        <begin position="229"/>
        <end position="251"/>
    </location>
</feature>
<dbReference type="InterPro" id="IPR029184">
    <property type="entry name" value="Sas4_dom"/>
</dbReference>
<reference evidence="3 4" key="1">
    <citation type="submission" date="2016-07" db="EMBL/GenBank/DDBJ databases">
        <title>Pervasive Adenine N6-methylation of Active Genes in Fungi.</title>
        <authorList>
            <consortium name="DOE Joint Genome Institute"/>
            <person name="Mondo S.J."/>
            <person name="Dannebaum R.O."/>
            <person name="Kuo R.C."/>
            <person name="Labutti K."/>
            <person name="Haridas S."/>
            <person name="Kuo A."/>
            <person name="Salamov A."/>
            <person name="Ahrendt S.R."/>
            <person name="Lipzen A."/>
            <person name="Sullivan W."/>
            <person name="Andreopoulos W.B."/>
            <person name="Clum A."/>
            <person name="Lindquist E."/>
            <person name="Daum C."/>
            <person name="Ramamoorthy G.K."/>
            <person name="Gryganskyi A."/>
            <person name="Culley D."/>
            <person name="Magnuson J.K."/>
            <person name="James T.Y."/>
            <person name="O'Malley M.A."/>
            <person name="Stajich J.E."/>
            <person name="Spatafora J.W."/>
            <person name="Visel A."/>
            <person name="Grigoriev I.V."/>
        </authorList>
    </citation>
    <scope>NUCLEOTIDE SEQUENCE [LARGE SCALE GENOMIC DNA]</scope>
    <source>
        <strain evidence="3 4">NRRL 2496</strain>
    </source>
</reference>
<keyword evidence="4" id="KW-1185">Reference proteome</keyword>
<dbReference type="EMBL" id="MCGN01000006">
    <property type="protein sequence ID" value="ORY95865.1"/>
    <property type="molecule type" value="Genomic_DNA"/>
</dbReference>
<sequence length="420" mass="47072">MSQPRNARASSTAQKRALPPRNSFLTEAVQAALDRQEDDLDTIPFNADTVLVMQDSVDLASCNDAGPPPDLPSPHTETEPHRGFKVYTRTVRLKGRSKQDQDDTIEAPDEESYLRRHRKYEKEEKKVKNREKEKLQHEMYQQQQFVERVRQTDKNIIMSIATSLLQQRGQDPPPHIDADALRRRILRDAEDQLNRFEQLGFSLNSRKKTTADEDHHHHHILTPPPPSAIAPTTATPTAASPSSPSISLSPSKAPPPPSTATAKHPKPTPSSTSPLPSSLSASPVPAAPLPPQPQPEPLRQNGQEQGDAKVLHEQVPLEHAPQLKVEESRGVDETSQPLVGATPAVEVPPREPFRSFYDRPNAVHIKNATGGRRRSHRHLVAFGCKVPPIPECEFHLPYDPFGPWMDDRVRQHHHKRRKPS</sequence>
<evidence type="ECO:0000259" key="2">
    <source>
        <dbReference type="Pfam" id="PF15460"/>
    </source>
</evidence>
<evidence type="ECO:0000256" key="1">
    <source>
        <dbReference type="SAM" id="MobiDB-lite"/>
    </source>
</evidence>
<dbReference type="InParanoid" id="A0A1X2HB43"/>
<dbReference type="STRING" id="13706.A0A1X2HB43"/>
<dbReference type="OrthoDB" id="2555515at2759"/>
<dbReference type="Proteomes" id="UP000242180">
    <property type="component" value="Unassembled WGS sequence"/>
</dbReference>
<evidence type="ECO:0000313" key="4">
    <source>
        <dbReference type="Proteomes" id="UP000242180"/>
    </source>
</evidence>
<dbReference type="AlphaFoldDB" id="A0A1X2HB43"/>
<evidence type="ECO:0000313" key="3">
    <source>
        <dbReference type="EMBL" id="ORY95865.1"/>
    </source>
</evidence>
<feature type="compositionally biased region" description="Pro residues" evidence="1">
    <location>
        <begin position="285"/>
        <end position="296"/>
    </location>
</feature>
<protein>
    <recommendedName>
        <fullName evidence="2">Something about silencing protein 4 domain-containing protein</fullName>
    </recommendedName>
</protein>
<feature type="region of interest" description="Disordered" evidence="1">
    <location>
        <begin position="60"/>
        <end position="80"/>
    </location>
</feature>
<accession>A0A1X2HB43</accession>
<comment type="caution">
    <text evidence="3">The sequence shown here is derived from an EMBL/GenBank/DDBJ whole genome shotgun (WGS) entry which is preliminary data.</text>
</comment>